<dbReference type="InParanoid" id="A0A6P7J9L1"/>
<feature type="compositionally biased region" description="Basic and acidic residues" evidence="1">
    <location>
        <begin position="547"/>
        <end position="561"/>
    </location>
</feature>
<dbReference type="CTD" id="105911499"/>
<dbReference type="RefSeq" id="XP_028273449.1">
    <property type="nucleotide sequence ID" value="XM_028417648.1"/>
</dbReference>
<dbReference type="Proteomes" id="UP000515145">
    <property type="component" value="Chromosome 12"/>
</dbReference>
<dbReference type="AlphaFoldDB" id="A0A6P7J9L1"/>
<feature type="region of interest" description="Disordered" evidence="1">
    <location>
        <begin position="405"/>
        <end position="433"/>
    </location>
</feature>
<feature type="region of interest" description="Disordered" evidence="1">
    <location>
        <begin position="547"/>
        <end position="569"/>
    </location>
</feature>
<reference evidence="3" key="1">
    <citation type="submission" date="2025-08" db="UniProtKB">
        <authorList>
            <consortium name="RefSeq"/>
        </authorList>
    </citation>
    <scope>IDENTIFICATION</scope>
</reference>
<evidence type="ECO:0000256" key="1">
    <source>
        <dbReference type="SAM" id="MobiDB-lite"/>
    </source>
</evidence>
<dbReference type="PANTHER" id="PTHR35079:SF1">
    <property type="entry name" value="LUNG ADENOMA SUSCEPTIBILITY PROTEIN 2"/>
    <property type="match status" value="1"/>
</dbReference>
<dbReference type="OrthoDB" id="9934714at2759"/>
<gene>
    <name evidence="3" type="primary">c12h18orf54</name>
</gene>
<accession>A0A6P7J9L1</accession>
<evidence type="ECO:0000313" key="3">
    <source>
        <dbReference type="RefSeq" id="XP_028273449.1"/>
    </source>
</evidence>
<dbReference type="PANTHER" id="PTHR35079">
    <property type="entry name" value="LUNG ADENOMA SUSCEPTIBILITY PROTEIN 2"/>
    <property type="match status" value="1"/>
</dbReference>
<evidence type="ECO:0000313" key="2">
    <source>
        <dbReference type="Proteomes" id="UP000515145"/>
    </source>
</evidence>
<organism evidence="2 3">
    <name type="scientific">Parambassis ranga</name>
    <name type="common">Indian glassy fish</name>
    <dbReference type="NCBI Taxonomy" id="210632"/>
    <lineage>
        <taxon>Eukaryota</taxon>
        <taxon>Metazoa</taxon>
        <taxon>Chordata</taxon>
        <taxon>Craniata</taxon>
        <taxon>Vertebrata</taxon>
        <taxon>Euteleostomi</taxon>
        <taxon>Actinopterygii</taxon>
        <taxon>Neopterygii</taxon>
        <taxon>Teleostei</taxon>
        <taxon>Neoteleostei</taxon>
        <taxon>Acanthomorphata</taxon>
        <taxon>Ovalentaria</taxon>
        <taxon>Ambassidae</taxon>
        <taxon>Parambassis</taxon>
    </lineage>
</organism>
<dbReference type="InterPro" id="IPR052679">
    <property type="entry name" value="Cell_Prolif_Regulator"/>
</dbReference>
<dbReference type="GeneID" id="114443532"/>
<sequence>MESSGLVDDFLSPESTVTSLMSSSGHLRSSLRPPEHNTFFRYRDKDFDSASAALDAYITDFERSHHDHSSLETGRLFLPHNPLFTPRRPKVHTLRNKDGMSPFLRERLTDTELDFLNLPVSSLQRNSNHDRLSMTTDELLSVPYDGTMPVTHTTAFLQGLLPQSGASRPGHLSSRPEHRVCARLGSNQAVSHYHSLPISKPRSSRCRCRPGEATFKPDVFSNPYSSSLKTAHRGMSSERPEPSSSLHLPLWLTSNKADMDLSGITSMPDLKYPAWIQSCDIKEPELLTQSERWDDHSVLPRGASRNRAPSWVVDLENDDDPRLTLAEVDSQLTLRDLRHQCAEQMLLLASDRKGSDTTSLLRDNRIDSLIQKADQVLNSLSQSLGKAESAADTVSSGALSQVNTEELCSPSQSPLIPRDSTAGGITEDLTDRGATYTYPPTVHLRKSQDNSAHIQADGCSPSGNSTWKQPGPVEALKQMLFRLQAVEAELQQRHPAAPEPIDGPQTTAKQAYRDVCMLQQLDGEEDFTGTPSLQRALHHLKLLVEEPRERCREDEMEKGQDEGAADELI</sequence>
<proteinExistence type="predicted"/>
<keyword evidence="2" id="KW-1185">Reference proteome</keyword>
<feature type="compositionally biased region" description="Polar residues" evidence="1">
    <location>
        <begin position="405"/>
        <end position="414"/>
    </location>
</feature>
<name>A0A6P7J9L1_9TELE</name>
<protein>
    <submittedName>
        <fullName evidence="3">Lung adenoma susceptibility protein 2 isoform X1</fullName>
    </submittedName>
</protein>